<feature type="compositionally biased region" description="Basic and acidic residues" evidence="1">
    <location>
        <begin position="54"/>
        <end position="68"/>
    </location>
</feature>
<reference evidence="3 4" key="1">
    <citation type="submission" date="2016-10" db="EMBL/GenBank/DDBJ databases">
        <authorList>
            <person name="de Groot N.N."/>
        </authorList>
    </citation>
    <scope>NUCLEOTIDE SEQUENCE [LARGE SCALE GENOMIC DNA]</scope>
    <source>
        <strain evidence="3 4">CGMCC 4.6945</strain>
    </source>
</reference>
<proteinExistence type="predicted"/>
<organism evidence="3 4">
    <name type="scientific">Cellulomonas marina</name>
    <dbReference type="NCBI Taxonomy" id="988821"/>
    <lineage>
        <taxon>Bacteria</taxon>
        <taxon>Bacillati</taxon>
        <taxon>Actinomycetota</taxon>
        <taxon>Actinomycetes</taxon>
        <taxon>Micrococcales</taxon>
        <taxon>Cellulomonadaceae</taxon>
        <taxon>Cellulomonas</taxon>
    </lineage>
</organism>
<evidence type="ECO:0008006" key="5">
    <source>
        <dbReference type="Google" id="ProtNLM"/>
    </source>
</evidence>
<evidence type="ECO:0000256" key="2">
    <source>
        <dbReference type="SAM" id="SignalP"/>
    </source>
</evidence>
<feature type="compositionally biased region" description="Low complexity" evidence="1">
    <location>
        <begin position="36"/>
        <end position="53"/>
    </location>
</feature>
<gene>
    <name evidence="3" type="ORF">SAMN05421867_101319</name>
</gene>
<sequence>MSVPALSSSALALQLVHVAYAATGELPTPGLPDVPAPLSTSPARAPAATPTDAPRLDEAVGRHLDVTA</sequence>
<feature type="chain" id="PRO_5011486626" description="Secreted protein" evidence="2">
    <location>
        <begin position="22"/>
        <end position="68"/>
    </location>
</feature>
<protein>
    <recommendedName>
        <fullName evidence="5">Secreted protein</fullName>
    </recommendedName>
</protein>
<name>A0A1I0VCF3_9CELL</name>
<keyword evidence="2" id="KW-0732">Signal</keyword>
<keyword evidence="4" id="KW-1185">Reference proteome</keyword>
<evidence type="ECO:0000256" key="1">
    <source>
        <dbReference type="SAM" id="MobiDB-lite"/>
    </source>
</evidence>
<accession>A0A1I0VCF3</accession>
<dbReference type="AlphaFoldDB" id="A0A1I0VCF3"/>
<dbReference type="EMBL" id="FOKA01000001">
    <property type="protein sequence ID" value="SFA74089.1"/>
    <property type="molecule type" value="Genomic_DNA"/>
</dbReference>
<evidence type="ECO:0000313" key="4">
    <source>
        <dbReference type="Proteomes" id="UP000199012"/>
    </source>
</evidence>
<evidence type="ECO:0000313" key="3">
    <source>
        <dbReference type="EMBL" id="SFA74089.1"/>
    </source>
</evidence>
<dbReference type="RefSeq" id="WP_090030082.1">
    <property type="nucleotide sequence ID" value="NZ_BONM01000003.1"/>
</dbReference>
<dbReference type="STRING" id="988821.SAMN05421867_101319"/>
<feature type="region of interest" description="Disordered" evidence="1">
    <location>
        <begin position="26"/>
        <end position="68"/>
    </location>
</feature>
<feature type="signal peptide" evidence="2">
    <location>
        <begin position="1"/>
        <end position="21"/>
    </location>
</feature>
<dbReference type="Proteomes" id="UP000199012">
    <property type="component" value="Unassembled WGS sequence"/>
</dbReference>